<proteinExistence type="predicted"/>
<protein>
    <recommendedName>
        <fullName evidence="1">DUF7133 domain-containing protein</fullName>
    </recommendedName>
</protein>
<dbReference type="InterPro" id="IPR011041">
    <property type="entry name" value="Quinoprot_gluc/sorb_DH_b-prop"/>
</dbReference>
<organism evidence="2">
    <name type="scientific">marine metagenome</name>
    <dbReference type="NCBI Taxonomy" id="408172"/>
    <lineage>
        <taxon>unclassified sequences</taxon>
        <taxon>metagenomes</taxon>
        <taxon>ecological metagenomes</taxon>
    </lineage>
</organism>
<feature type="domain" description="DUF7133" evidence="1">
    <location>
        <begin position="33"/>
        <end position="419"/>
    </location>
</feature>
<dbReference type="PANTHER" id="PTHR33546:SF1">
    <property type="entry name" value="LARGE, MULTIFUNCTIONAL SECRETED PROTEIN"/>
    <property type="match status" value="1"/>
</dbReference>
<dbReference type="Gene3D" id="2.120.10.30">
    <property type="entry name" value="TolB, C-terminal domain"/>
    <property type="match status" value="1"/>
</dbReference>
<dbReference type="EMBL" id="UINC01044649">
    <property type="protein sequence ID" value="SVB50376.1"/>
    <property type="molecule type" value="Genomic_DNA"/>
</dbReference>
<sequence length="421" mass="47822">MILRTTMKLIRFCILPLALSFTVFAQKKPSYTPDQATARMTLPEGFTVTQFAAEPAVVQPFAFCFDDRGRVWVCENLNYATRKSDTFKSGPQGRIIILEDTDGDGKFDKKKLFIDKLFFPTGLQVGFGGVWVGSPPNLLFIPDKNGDDIPDGDPKVVLDGWGRQDRHETLNSFTWGPDGWLYGCHGVFTHSNVGKPGAPDKERQKINAGVWRYHPTKDKFEVFAWGTSNPWGLDFDDRGQAFITACVIPHLWHMIQGGRYHRQGGRHFNRHVYNDIKTIADHVHQNYGGRKHEDGRAYFWMDGKFNVKNNRQRKGGFAHGGCQIYNGGEFPKQYHGQAFMGNIHHHMLYVDNLERRGSGFRGTHGGDFMVAHDQHFLGFNMDTGPEGGIWVIDWNDADICGRVVHQKGTGRIYRVTHKNCE</sequence>
<dbReference type="InterPro" id="IPR011042">
    <property type="entry name" value="6-blade_b-propeller_TolB-like"/>
</dbReference>
<dbReference type="SUPFAM" id="SSF50952">
    <property type="entry name" value="Soluble quinoprotein glucose dehydrogenase"/>
    <property type="match status" value="1"/>
</dbReference>
<accession>A0A382EHX4</accession>
<gene>
    <name evidence="2" type="ORF">METZ01_LOCUS203230</name>
</gene>
<feature type="non-terminal residue" evidence="2">
    <location>
        <position position="421"/>
    </location>
</feature>
<dbReference type="InterPro" id="IPR013428">
    <property type="entry name" value="Membrane-bound_put_N"/>
</dbReference>
<dbReference type="AlphaFoldDB" id="A0A382EHX4"/>
<evidence type="ECO:0000259" key="1">
    <source>
        <dbReference type="Pfam" id="PF23500"/>
    </source>
</evidence>
<reference evidence="2" key="1">
    <citation type="submission" date="2018-05" db="EMBL/GenBank/DDBJ databases">
        <authorList>
            <person name="Lanie J.A."/>
            <person name="Ng W.-L."/>
            <person name="Kazmierczak K.M."/>
            <person name="Andrzejewski T.M."/>
            <person name="Davidsen T.M."/>
            <person name="Wayne K.J."/>
            <person name="Tettelin H."/>
            <person name="Glass J.I."/>
            <person name="Rusch D."/>
            <person name="Podicherti R."/>
            <person name="Tsui H.-C.T."/>
            <person name="Winkler M.E."/>
        </authorList>
    </citation>
    <scope>NUCLEOTIDE SEQUENCE</scope>
</reference>
<dbReference type="NCBIfam" id="TIGR02604">
    <property type="entry name" value="Piru_Ver_Nterm"/>
    <property type="match status" value="1"/>
</dbReference>
<dbReference type="PANTHER" id="PTHR33546">
    <property type="entry name" value="LARGE, MULTIFUNCTIONAL SECRETED PROTEIN-RELATED"/>
    <property type="match status" value="1"/>
</dbReference>
<dbReference type="Pfam" id="PF23500">
    <property type="entry name" value="DUF7133"/>
    <property type="match status" value="1"/>
</dbReference>
<name>A0A382EHX4_9ZZZZ</name>
<evidence type="ECO:0000313" key="2">
    <source>
        <dbReference type="EMBL" id="SVB50376.1"/>
    </source>
</evidence>
<dbReference type="InterPro" id="IPR055557">
    <property type="entry name" value="DUF7133"/>
</dbReference>